<dbReference type="InterPro" id="IPR006680">
    <property type="entry name" value="Amidohydro-rel"/>
</dbReference>
<dbReference type="PANTHER" id="PTHR42889:SF1">
    <property type="entry name" value="BLR3681 PROTEIN"/>
    <property type="match status" value="1"/>
</dbReference>
<dbReference type="SUPFAM" id="SSF51556">
    <property type="entry name" value="Metallo-dependent hydrolases"/>
    <property type="match status" value="1"/>
</dbReference>
<comment type="caution">
    <text evidence="2">The sequence shown here is derived from an EMBL/GenBank/DDBJ whole genome shotgun (WGS) entry which is preliminary data.</text>
</comment>
<dbReference type="EMBL" id="BMUT01000017">
    <property type="protein sequence ID" value="GGY05562.1"/>
    <property type="molecule type" value="Genomic_DNA"/>
</dbReference>
<keyword evidence="3" id="KW-1185">Reference proteome</keyword>
<evidence type="ECO:0000313" key="2">
    <source>
        <dbReference type="EMBL" id="GGY05562.1"/>
    </source>
</evidence>
<dbReference type="Proteomes" id="UP000659223">
    <property type="component" value="Unassembled WGS sequence"/>
</dbReference>
<dbReference type="Pfam" id="PF04909">
    <property type="entry name" value="Amidohydro_2"/>
    <property type="match status" value="1"/>
</dbReference>
<gene>
    <name evidence="2" type="ORF">GCM10010324_60420</name>
</gene>
<dbReference type="PANTHER" id="PTHR42889">
    <property type="entry name" value="BLR3681 PROTEIN"/>
    <property type="match status" value="1"/>
</dbReference>
<reference evidence="3" key="1">
    <citation type="journal article" date="2019" name="Int. J. Syst. Evol. Microbiol.">
        <title>The Global Catalogue of Microorganisms (GCM) 10K type strain sequencing project: providing services to taxonomists for standard genome sequencing and annotation.</title>
        <authorList>
            <consortium name="The Broad Institute Genomics Platform"/>
            <consortium name="The Broad Institute Genome Sequencing Center for Infectious Disease"/>
            <person name="Wu L."/>
            <person name="Ma J."/>
        </authorList>
    </citation>
    <scope>NUCLEOTIDE SEQUENCE [LARGE SCALE GENOMIC DNA]</scope>
    <source>
        <strain evidence="3">JCM 4586</strain>
    </source>
</reference>
<feature type="domain" description="Amidohydrolase-related" evidence="1">
    <location>
        <begin position="93"/>
        <end position="325"/>
    </location>
</feature>
<protein>
    <recommendedName>
        <fullName evidence="1">Amidohydrolase-related domain-containing protein</fullName>
    </recommendedName>
</protein>
<name>A0ABQ2Z5C9_9ACTN</name>
<evidence type="ECO:0000259" key="1">
    <source>
        <dbReference type="Pfam" id="PF04909"/>
    </source>
</evidence>
<proteinExistence type="predicted"/>
<accession>A0ABQ2Z5C9</accession>
<organism evidence="2 3">
    <name type="scientific">Streptomyces hiroshimensis</name>
    <dbReference type="NCBI Taxonomy" id="66424"/>
    <lineage>
        <taxon>Bacteria</taxon>
        <taxon>Bacillati</taxon>
        <taxon>Actinomycetota</taxon>
        <taxon>Actinomycetes</taxon>
        <taxon>Kitasatosporales</taxon>
        <taxon>Streptomycetaceae</taxon>
        <taxon>Streptomyces</taxon>
    </lineage>
</organism>
<evidence type="ECO:0000313" key="3">
    <source>
        <dbReference type="Proteomes" id="UP000659223"/>
    </source>
</evidence>
<dbReference type="RefSeq" id="WP_190024940.1">
    <property type="nucleotide sequence ID" value="NZ_BMUT01000017.1"/>
</dbReference>
<sequence length="376" mass="41674">MIDNMFVIDATVHPYNLAEENLRRHPNGFGGPDLHAFALREMLWGMHERFATPGSAVPREAFCTDWPPELLAWTLFTESGVDMAVNHRLRIDSVFEDGLCNGEKNRVLAGKWPQRMIPYAGINPLLGAEACMRELRAQVAQVPGTIGIKIYPNAGSPDRSWRLDDPEFTPFFELAKELGIRIVAVHKIVPNGLVPLAPFAIDDLETVAVRHLELSFEIVHAGLPPFVEEVALALMRLPNVYANLEITSAVLAHGMGYVEEALAQLISLGGAEKIIYASGALHFHPRPVLERMARLAFPDRVLERYGIEQITPEQRAGFLAGNYARIAGIDLAAAAEAVRDDEFARYRAGHGGDRPMWAYWRESRPELWTTAPGAAA</sequence>
<dbReference type="Gene3D" id="3.20.20.140">
    <property type="entry name" value="Metal-dependent hydrolases"/>
    <property type="match status" value="1"/>
</dbReference>
<dbReference type="InterPro" id="IPR032466">
    <property type="entry name" value="Metal_Hydrolase"/>
</dbReference>